<reference evidence="1 2" key="1">
    <citation type="submission" date="2020-08" db="EMBL/GenBank/DDBJ databases">
        <title>Putative novel bacterial strains isolated from necrotic wheat leaf tissues caused by Xanthomonas translucens.</title>
        <authorList>
            <person name="Tambong J.T."/>
        </authorList>
    </citation>
    <scope>NUCLEOTIDE SEQUENCE [LARGE SCALE GENOMIC DNA]</scope>
    <source>
        <strain evidence="1 2">DOAB 1069</strain>
    </source>
</reference>
<dbReference type="Proteomes" id="UP000651852">
    <property type="component" value="Unassembled WGS sequence"/>
</dbReference>
<gene>
    <name evidence="1" type="ORF">H8S59_18840</name>
</gene>
<accession>A0ABR7B3U7</accession>
<dbReference type="RefSeq" id="WP_187522410.1">
    <property type="nucleotide sequence ID" value="NZ_JACONW010000101.1"/>
</dbReference>
<dbReference type="EMBL" id="JACONW010000101">
    <property type="protein sequence ID" value="MBC3951834.1"/>
    <property type="molecule type" value="Genomic_DNA"/>
</dbReference>
<proteinExistence type="predicted"/>
<evidence type="ECO:0000313" key="1">
    <source>
        <dbReference type="EMBL" id="MBC3951834.1"/>
    </source>
</evidence>
<keyword evidence="2" id="KW-1185">Reference proteome</keyword>
<comment type="caution">
    <text evidence="1">The sequence shown here is derived from an EMBL/GenBank/DDBJ whole genome shotgun (WGS) entry which is preliminary data.</text>
</comment>
<evidence type="ECO:0000313" key="2">
    <source>
        <dbReference type="Proteomes" id="UP000651852"/>
    </source>
</evidence>
<organism evidence="1 2">
    <name type="scientific">Pseudomonas folii</name>
    <dbReference type="NCBI Taxonomy" id="2762593"/>
    <lineage>
        <taxon>Bacteria</taxon>
        <taxon>Pseudomonadati</taxon>
        <taxon>Pseudomonadota</taxon>
        <taxon>Gammaproteobacteria</taxon>
        <taxon>Pseudomonadales</taxon>
        <taxon>Pseudomonadaceae</taxon>
        <taxon>Pseudomonas</taxon>
    </lineage>
</organism>
<protein>
    <submittedName>
        <fullName evidence="1">Uncharacterized protein</fullName>
    </submittedName>
</protein>
<name>A0ABR7B3U7_9PSED</name>
<sequence>MLIINNNSVRAQGVISTVDSRPSAIANIVAGEVTHQTSTDSSVSVLARQISAAASRAQARDASLDPQALGQKASQVLNELLGGPHQVQQSNMSAKPFQGMPRDQLALIAYDEGGDFSVADRVAALQESSSQEQLWRQSATQHALLEYGDTGKMTGFFNEAFTHFKSLAPIEQSQYPVGYAVDLQQKIELNSGSKMSLSEMGAAKPLEVIQRSLPEPAFTQVSRLSEQPKVVPPSQVDVAATQANKVGRQLMVERLFGVREPAIADASKGLKFGDLSRNECEYLTKEDRELLSDIYAYAQGEDVDMEYVDGVARSLGHYRMFGHFKSDFNKCNYDLQGWKLTVAFPEEDAAVASRILNGAAINSTRLDPEFLRYALTPTSGALGNFGYFEFMEHVVTKFSDESNTAAPVESTFSSYVPRPGEEYYVMTTSSTVRMAHFDPDVISENGVWRLTEKGRALGIELEEGSGKAAQSHLQLVRTRTGLEILREWPGNDLHPREPGWLGSLWDRLGEM</sequence>